<reference evidence="6 7" key="1">
    <citation type="submission" date="2017-02" db="EMBL/GenBank/DDBJ databases">
        <title>Characterization and complete genome sequence of Yersinia bacteriophage, fHe-Yen9-01.</title>
        <authorList>
            <person name="Jun J.W."/>
            <person name="Wicklund A."/>
            <person name="Skurnik M."/>
        </authorList>
    </citation>
    <scope>NUCLEOTIDE SEQUENCE [LARGE SCALE GENOMIC DNA]</scope>
</reference>
<dbReference type="InterPro" id="IPR053827">
    <property type="entry name" value="Gp10_C"/>
</dbReference>
<dbReference type="SUPFAM" id="SSF50017">
    <property type="entry name" value="gp9"/>
    <property type="match status" value="1"/>
</dbReference>
<keyword evidence="1" id="KW-1226">Viral baseplate protein</keyword>
<evidence type="ECO:0000259" key="3">
    <source>
        <dbReference type="Pfam" id="PF21939"/>
    </source>
</evidence>
<keyword evidence="1" id="KW-1245">Viral tail assembly</keyword>
<keyword evidence="1" id="KW-0946">Virion</keyword>
<comment type="function">
    <text evidence="1">Baseplate protein. Involved in the tail assembly.</text>
</comment>
<feature type="disulfide bond" description="Interchain (with GP7); alternate" evidence="1">
    <location>
        <position position="561"/>
    </location>
</feature>
<sequence>MKQTIKIGNVVDDGSGDYLRKGGEKIINNFDELYYQLGDGDFPHAAGAWKTWAFADGVLLSPKFGESFTVNTTAGEISIQLPKGTPTDYNHVIRIRDIWSTWQKNPITVVPASGDTLKGSPVSREFPNNLQDLEFVYCSPGRWEFIENKYVDRISNSDLSTMAKKTFIATEGQTDFLDVFEGHDYNVGNVEVFRRGNLLFCQYDSAGQYVEANSDFGSVGSVVGELIAPNGSNIRLKWPCVEGETIQIITYFDGIGTWRSSYNKEQIQFIDQTLTNLETVPGETWIGDLSTKTELLPGDLGLAPGERINPFSLEILLNGRELVESGNAGLGEMACNGAFGDTDSECVANGGIWEDSNSDYSVVFVALTDTIEKILFPKPFESGDILTVKWYNNNIGSTMTIEEITAETDKRYLNTQEPINLVNRIEYTDFNNPSQKTSRPVANEYNINVTTMKGMFDLLYPIGSIYENANNAANPADYMGMGIWTRWAEGKVVAGWSSNPNDPYYALNNNDLDVSNIPSHTAGGTFGSNDVNLNNSQIPVLESVDKVLIADDNGPIVVGGCQFDPDASGPAYTKYREDKLKVNDAMTTVNPTVVIQPTITAYRWIRVG</sequence>
<feature type="domain" description="Baseplate structural protein Gp9/Gp10 N-terminal" evidence="2">
    <location>
        <begin position="2"/>
        <end position="145"/>
    </location>
</feature>
<dbReference type="Pfam" id="PF23618">
    <property type="entry name" value="T4_gp9_10_C"/>
    <property type="match status" value="1"/>
</dbReference>
<dbReference type="InterPro" id="IPR056391">
    <property type="entry name" value="Baseplate_gp9_C"/>
</dbReference>
<dbReference type="EMBL" id="KY593455">
    <property type="protein sequence ID" value="ARB05954.1"/>
    <property type="molecule type" value="Genomic_DNA"/>
</dbReference>
<dbReference type="GO" id="GO:0098025">
    <property type="term" value="C:virus tail, baseplate"/>
    <property type="evidence" value="ECO:0007669"/>
    <property type="project" value="UniProtKB-UniRule"/>
</dbReference>
<name>A0A1V0DXS8_9CAUD</name>
<evidence type="ECO:0000259" key="5">
    <source>
        <dbReference type="Pfam" id="PF23618"/>
    </source>
</evidence>
<dbReference type="InterPro" id="IPR008987">
    <property type="entry name" value="Baseplate_struct_prot_Gp9/10_N"/>
</dbReference>
<feature type="domain" description="Baseplate structural protein Gp10 C-terminal" evidence="3">
    <location>
        <begin position="455"/>
        <end position="607"/>
    </location>
</feature>
<feature type="disulfide bond" description="Interchain; alternate" evidence="1">
    <location>
        <position position="561"/>
    </location>
</feature>
<feature type="domain" description="Baseplate wedge protein gp10" evidence="4">
    <location>
        <begin position="271"/>
        <end position="393"/>
    </location>
</feature>
<dbReference type="HAMAP" id="MF_04106">
    <property type="entry name" value="BP10_T4"/>
    <property type="match status" value="1"/>
</dbReference>
<keyword evidence="1" id="KW-0426">Late protein</keyword>
<keyword evidence="1" id="KW-1227">Viral tail protein</keyword>
<comment type="subcellular location">
    <subcellularLocation>
        <location evidence="1">Virion</location>
    </subcellularLocation>
    <text evidence="1">Present in the baseplate.</text>
</comment>
<comment type="subunit">
    <text evidence="1">Homotrimer; disulfide-linked. Heteromultimer with gp7; a gp10 molecule is disulfide-linked to gp7 and the other two remaining gp10 molecules form a disulfide bond.</text>
</comment>
<feature type="domain" description="Baseplate protein gp9-like C-terminal" evidence="5">
    <location>
        <begin position="160"/>
        <end position="268"/>
    </location>
</feature>
<proteinExistence type="evidence at transcript level"/>
<dbReference type="Pfam" id="PF07880">
    <property type="entry name" value="T4_gp9_10_N"/>
    <property type="match status" value="1"/>
</dbReference>
<dbReference type="GO" id="GO:0019076">
    <property type="term" value="P:viral release from host cell"/>
    <property type="evidence" value="ECO:0007669"/>
    <property type="project" value="InterPro"/>
</dbReference>
<organism evidence="6 7">
    <name type="scientific">Yersinia phage fHe-Yen9-01</name>
    <dbReference type="NCBI Taxonomy" id="1965363"/>
    <lineage>
        <taxon>Viruses</taxon>
        <taxon>Duplodnaviria</taxon>
        <taxon>Heunggongvirae</taxon>
        <taxon>Uroviricota</taxon>
        <taxon>Caudoviricetes</taxon>
        <taxon>Pantevenvirales</taxon>
        <taxon>Straboviridae</taxon>
        <taxon>Tevenvirinae</taxon>
        <taxon>Tegunavirus</taxon>
        <taxon>Tegunavirus fheyen901</taxon>
    </lineage>
</organism>
<evidence type="ECO:0000259" key="4">
    <source>
        <dbReference type="Pfam" id="PF22670"/>
    </source>
</evidence>
<keyword evidence="1" id="KW-1015">Disulfide bond</keyword>
<dbReference type="InterPro" id="IPR034695">
    <property type="entry name" value="BP10_T4"/>
</dbReference>
<comment type="similarity">
    <text evidence="1">Belongs to the T4likevirus baseplate wedge protein gp10 family.</text>
</comment>
<keyword evidence="7" id="KW-1185">Reference proteome</keyword>
<evidence type="ECO:0000313" key="6">
    <source>
        <dbReference type="EMBL" id="ARB05954.1"/>
    </source>
</evidence>
<keyword evidence="1" id="KW-1188">Viral release from host cell</keyword>
<comment type="induction">
    <text evidence="1">Expressed in the late phase of the viral replicative cycle.</text>
</comment>
<dbReference type="InterPro" id="IPR036240">
    <property type="entry name" value="Gp9-like_sf"/>
</dbReference>
<evidence type="ECO:0000259" key="2">
    <source>
        <dbReference type="Pfam" id="PF07880"/>
    </source>
</evidence>
<evidence type="ECO:0000256" key="1">
    <source>
        <dbReference type="HAMAP-Rule" id="MF_04106"/>
    </source>
</evidence>
<dbReference type="GO" id="GO:0098003">
    <property type="term" value="P:viral tail assembly"/>
    <property type="evidence" value="ECO:0007669"/>
    <property type="project" value="UniProtKB-KW"/>
</dbReference>
<evidence type="ECO:0000313" key="7">
    <source>
        <dbReference type="Proteomes" id="UP000222840"/>
    </source>
</evidence>
<gene>
    <name evidence="6" type="ORF">fHeYen901_181</name>
</gene>
<dbReference type="InterPro" id="IPR054430">
    <property type="entry name" value="Gp10_D3"/>
</dbReference>
<dbReference type="Pfam" id="PF21939">
    <property type="entry name" value="Gp10_C"/>
    <property type="match status" value="1"/>
</dbReference>
<dbReference type="Proteomes" id="UP000222840">
    <property type="component" value="Segment"/>
</dbReference>
<protein>
    <recommendedName>
        <fullName evidence="1">Baseplate wedge protein gp10</fullName>
    </recommendedName>
</protein>
<accession>A0A1V0DXS8</accession>
<dbReference type="Pfam" id="PF22670">
    <property type="entry name" value="Gp10_D3"/>
    <property type="match status" value="1"/>
</dbReference>